<feature type="region of interest" description="Disordered" evidence="2">
    <location>
        <begin position="341"/>
        <end position="365"/>
    </location>
</feature>
<keyword evidence="1" id="KW-0411">Iron-sulfur</keyword>
<dbReference type="Pfam" id="PF01866">
    <property type="entry name" value="Diphthamide_syn"/>
    <property type="match status" value="1"/>
</dbReference>
<keyword evidence="1" id="KW-0963">Cytoplasm</keyword>
<evidence type="ECO:0000256" key="2">
    <source>
        <dbReference type="SAM" id="MobiDB-lite"/>
    </source>
</evidence>
<name>A0ABR4BDD4_9LECA</name>
<dbReference type="PANTHER" id="PTHR10762:SF2">
    <property type="entry name" value="2-(3-AMINO-3-CARBOXYPROPYL)HISTIDINE SYNTHASE SUBUNIT 2"/>
    <property type="match status" value="1"/>
</dbReference>
<gene>
    <name evidence="3" type="ORF">ABVK25_004100</name>
</gene>
<dbReference type="InterPro" id="IPR042265">
    <property type="entry name" value="DPH1/DPH2_3"/>
</dbReference>
<organism evidence="3 4">
    <name type="scientific">Lepraria finkii</name>
    <dbReference type="NCBI Taxonomy" id="1340010"/>
    <lineage>
        <taxon>Eukaryota</taxon>
        <taxon>Fungi</taxon>
        <taxon>Dikarya</taxon>
        <taxon>Ascomycota</taxon>
        <taxon>Pezizomycotina</taxon>
        <taxon>Lecanoromycetes</taxon>
        <taxon>OSLEUM clade</taxon>
        <taxon>Lecanoromycetidae</taxon>
        <taxon>Lecanorales</taxon>
        <taxon>Lecanorineae</taxon>
        <taxon>Stereocaulaceae</taxon>
        <taxon>Lepraria</taxon>
    </lineage>
</organism>
<comment type="pathway">
    <text evidence="1">Protein modification; peptidyl-diphthamide biosynthesis.</text>
</comment>
<sequence length="365" mass="40070">MADVTYQSHLQKITSDLQLRGFSSLYLADIVYDPSSPLPNRTVPDEVKADASKLKDWQLFHVSDPPESLLLTLASRMASIRIYPTSENNPNNSRESFLASTSRALNRRYALLTSVSTVSIFGILINTLSVKNYLHMVEHVKSQILAAGKKSYTFVVGKVNAAKVANFGEIGAWIVIGCWESSLIDSKDFWKPVLTPFELELALQGDDERVWTGEWSSDFQKILDEPTHSKAKSASLYGNGNLDGTVAIGEDYDSEPESAPPEFDLRTGRYVSNSRPMRPSTLSVGETPTSDTQPGSSLTRRAKSNLAVVRGELSPGAEHLRSKRTWKGLGSDFEIAYEESGAAVEEGRSGIARDYTHGSAAEART</sequence>
<comment type="function">
    <text evidence="1">Required for the first step of diphthamide biosynthesis, a post-translational modification of histidine which occurs in elongation factor 2. DPH1 and DPH2 transfer a 3-amino-3-carboxypropyl (ACP) group from S-adenosyl-L-methionine (SAM) to a histidine residue, the reaction is assisted by a reduction system comprising DPH3 and a NADH-dependent reductase. Facilitates the reduction of the catalytic iron-sulfur cluster found in the DPH1 subunit.</text>
</comment>
<keyword evidence="1" id="KW-0408">Iron</keyword>
<dbReference type="EMBL" id="JBHFEH010000010">
    <property type="protein sequence ID" value="KAL2055856.1"/>
    <property type="molecule type" value="Genomic_DNA"/>
</dbReference>
<dbReference type="PANTHER" id="PTHR10762">
    <property type="entry name" value="DIPHTHAMIDE BIOSYNTHESIS PROTEIN"/>
    <property type="match status" value="1"/>
</dbReference>
<dbReference type="InterPro" id="IPR010014">
    <property type="entry name" value="DHP2"/>
</dbReference>
<dbReference type="Gene3D" id="3.40.50.11860">
    <property type="entry name" value="Diphthamide synthesis DPH1/DPH2 domain 3"/>
    <property type="match status" value="1"/>
</dbReference>
<dbReference type="Proteomes" id="UP001590951">
    <property type="component" value="Unassembled WGS sequence"/>
</dbReference>
<keyword evidence="4" id="KW-1185">Reference proteome</keyword>
<protein>
    <recommendedName>
        <fullName evidence="1">2-(3-amino-3-carboxypropyl)histidine synthase subunit 2</fullName>
    </recommendedName>
</protein>
<comment type="similarity">
    <text evidence="1">Belongs to the DPH1/DPH2 family. DPH2 subfamily.</text>
</comment>
<feature type="region of interest" description="Disordered" evidence="2">
    <location>
        <begin position="252"/>
        <end position="302"/>
    </location>
</feature>
<keyword evidence="1" id="KW-0479">Metal-binding</keyword>
<proteinExistence type="inferred from homology"/>
<reference evidence="3 4" key="1">
    <citation type="submission" date="2024-09" db="EMBL/GenBank/DDBJ databases">
        <title>Rethinking Asexuality: The Enigmatic Case of Functional Sexual Genes in Lepraria (Stereocaulaceae).</title>
        <authorList>
            <person name="Doellman M."/>
            <person name="Sun Y."/>
            <person name="Barcenas-Pena A."/>
            <person name="Lumbsch H.T."/>
            <person name="Grewe F."/>
        </authorList>
    </citation>
    <scope>NUCLEOTIDE SEQUENCE [LARGE SCALE GENOMIC DNA]</scope>
    <source>
        <strain evidence="3 4">Grewe 0041</strain>
    </source>
</reference>
<dbReference type="NCBIfam" id="TIGR00322">
    <property type="entry name" value="diphth2_R"/>
    <property type="match status" value="1"/>
</dbReference>
<evidence type="ECO:0000256" key="1">
    <source>
        <dbReference type="RuleBase" id="RU364133"/>
    </source>
</evidence>
<feature type="compositionally biased region" description="Polar residues" evidence="2">
    <location>
        <begin position="270"/>
        <end position="299"/>
    </location>
</feature>
<comment type="caution">
    <text evidence="3">The sequence shown here is derived from an EMBL/GenBank/DDBJ whole genome shotgun (WGS) entry which is preliminary data.</text>
</comment>
<dbReference type="NCBIfam" id="TIGR00272">
    <property type="entry name" value="DPH2"/>
    <property type="match status" value="1"/>
</dbReference>
<accession>A0ABR4BDD4</accession>
<evidence type="ECO:0000313" key="4">
    <source>
        <dbReference type="Proteomes" id="UP001590951"/>
    </source>
</evidence>
<dbReference type="InterPro" id="IPR016435">
    <property type="entry name" value="DPH1/DPH2"/>
</dbReference>
<evidence type="ECO:0000313" key="3">
    <source>
        <dbReference type="EMBL" id="KAL2055856.1"/>
    </source>
</evidence>
<dbReference type="SFLD" id="SFLDS00032">
    <property type="entry name" value="Radical_SAM_3-amino-3-carboxyp"/>
    <property type="match status" value="1"/>
</dbReference>
<comment type="subcellular location">
    <subcellularLocation>
        <location evidence="1">Cytoplasm</location>
    </subcellularLocation>
</comment>